<dbReference type="PANTHER" id="PTHR28634">
    <property type="entry name" value="ZINC FINGER B-BOX DOMAIN-CONTAINING PROTEIN 1"/>
    <property type="match status" value="1"/>
</dbReference>
<feature type="coiled-coil region" evidence="1">
    <location>
        <begin position="30"/>
        <end position="57"/>
    </location>
</feature>
<comment type="caution">
    <text evidence="3">The sequence shown here is derived from an EMBL/GenBank/DDBJ whole genome shotgun (WGS) entry which is preliminary data.</text>
</comment>
<feature type="compositionally biased region" description="Low complexity" evidence="2">
    <location>
        <begin position="111"/>
        <end position="124"/>
    </location>
</feature>
<evidence type="ECO:0000313" key="4">
    <source>
        <dbReference type="Proteomes" id="UP001352852"/>
    </source>
</evidence>
<sequence length="150" mass="16951">MNLNDLVVPNNKTSSIKLNARNLQQLQLDTTTLASESKEMEKKLEQLKEDMSKEKEGRGHLRDFRWRFGKSISSNSNSQPDIVKTTNYNTFQKLSAGRLKIRVLKDESLRAPVQSAPSPSVPNSGLGMTSRSREKGMISRQFEIKTAELL</sequence>
<organism evidence="3 4">
    <name type="scientific">Characodon lateralis</name>
    <dbReference type="NCBI Taxonomy" id="208331"/>
    <lineage>
        <taxon>Eukaryota</taxon>
        <taxon>Metazoa</taxon>
        <taxon>Chordata</taxon>
        <taxon>Craniata</taxon>
        <taxon>Vertebrata</taxon>
        <taxon>Euteleostomi</taxon>
        <taxon>Actinopterygii</taxon>
        <taxon>Neopterygii</taxon>
        <taxon>Teleostei</taxon>
        <taxon>Neoteleostei</taxon>
        <taxon>Acanthomorphata</taxon>
        <taxon>Ovalentaria</taxon>
        <taxon>Atherinomorphae</taxon>
        <taxon>Cyprinodontiformes</taxon>
        <taxon>Goodeidae</taxon>
        <taxon>Characodon</taxon>
    </lineage>
</organism>
<keyword evidence="1" id="KW-0175">Coiled coil</keyword>
<gene>
    <name evidence="3" type="ORF">CHARACLAT_015037</name>
</gene>
<dbReference type="InterPro" id="IPR037688">
    <property type="entry name" value="ZBBX"/>
</dbReference>
<dbReference type="EMBL" id="JAHUTJ010066726">
    <property type="protein sequence ID" value="MED6290621.1"/>
    <property type="molecule type" value="Genomic_DNA"/>
</dbReference>
<name>A0ABU7EUC4_9TELE</name>
<keyword evidence="4" id="KW-1185">Reference proteome</keyword>
<feature type="region of interest" description="Disordered" evidence="2">
    <location>
        <begin position="110"/>
        <end position="138"/>
    </location>
</feature>
<dbReference type="Proteomes" id="UP001352852">
    <property type="component" value="Unassembled WGS sequence"/>
</dbReference>
<dbReference type="PANTHER" id="PTHR28634:SF1">
    <property type="entry name" value="ZINC FINGER B-BOX DOMAIN-CONTAINING PROTEIN 1"/>
    <property type="match status" value="1"/>
</dbReference>
<reference evidence="3 4" key="1">
    <citation type="submission" date="2021-06" db="EMBL/GenBank/DDBJ databases">
        <authorList>
            <person name="Palmer J.M."/>
        </authorList>
    </citation>
    <scope>NUCLEOTIDE SEQUENCE [LARGE SCALE GENOMIC DNA]</scope>
    <source>
        <strain evidence="3 4">CL_MEX2019</strain>
        <tissue evidence="3">Muscle</tissue>
    </source>
</reference>
<accession>A0ABU7EUC4</accession>
<evidence type="ECO:0000256" key="1">
    <source>
        <dbReference type="SAM" id="Coils"/>
    </source>
</evidence>
<proteinExistence type="predicted"/>
<protein>
    <submittedName>
        <fullName evidence="3">Uncharacterized protein</fullName>
    </submittedName>
</protein>
<evidence type="ECO:0000313" key="3">
    <source>
        <dbReference type="EMBL" id="MED6290621.1"/>
    </source>
</evidence>
<evidence type="ECO:0000256" key="2">
    <source>
        <dbReference type="SAM" id="MobiDB-lite"/>
    </source>
</evidence>